<accession>A0A1U7ZEG0</accession>
<dbReference type="OrthoDB" id="1928787at2759"/>
<dbReference type="KEGG" id="nnu:104592209"/>
<evidence type="ECO:0000256" key="1">
    <source>
        <dbReference type="SAM" id="MobiDB-lite"/>
    </source>
</evidence>
<feature type="compositionally biased region" description="Basic and acidic residues" evidence="1">
    <location>
        <begin position="118"/>
        <end position="131"/>
    </location>
</feature>
<name>A0A1U7ZEG0_NELNU</name>
<dbReference type="RefSeq" id="XP_010249740.1">
    <property type="nucleotide sequence ID" value="XM_010251438.2"/>
</dbReference>
<dbReference type="PANTHER" id="PTHR35461">
    <property type="entry name" value="BNAANNG14610D PROTEIN"/>
    <property type="match status" value="1"/>
</dbReference>
<dbReference type="OMA" id="FFVEMYS"/>
<dbReference type="eggNOG" id="ENOG502S265">
    <property type="taxonomic scope" value="Eukaryota"/>
</dbReference>
<sequence length="213" mass="24431">MVQGNPITKTKKFLRNTIQSFKSLFLSGGGGGYERLPKSPPSNPFSCAGEDSIITHQSFRELDKFYTDFTKQWDSNQDKARKKNKKTAMATKEPMKEGDVYINGSFMKFVKQSTPAKSKNEDRRKDNEKRSIIRANGGRKQGQSCSSGVRERGSYLMAQKLRELEMMDVNDVDHALDIEEVIHYYSRLTCPAYLDIVDKFFMEMYSELFTPLS</sequence>
<protein>
    <submittedName>
        <fullName evidence="3">Uncharacterized protein LOC104592209</fullName>
    </submittedName>
</protein>
<dbReference type="STRING" id="4432.A0A1U7ZEG0"/>
<evidence type="ECO:0000313" key="3">
    <source>
        <dbReference type="RefSeq" id="XP_010249740.1"/>
    </source>
</evidence>
<reference evidence="3" key="1">
    <citation type="submission" date="2025-08" db="UniProtKB">
        <authorList>
            <consortium name="RefSeq"/>
        </authorList>
    </citation>
    <scope>IDENTIFICATION</scope>
</reference>
<gene>
    <name evidence="3" type="primary">LOC104592209</name>
</gene>
<proteinExistence type="predicted"/>
<dbReference type="PANTHER" id="PTHR35461:SF3">
    <property type="entry name" value="OVATE DOMAIN-CONTAINING PROTEIN"/>
    <property type="match status" value="1"/>
</dbReference>
<keyword evidence="2" id="KW-1185">Reference proteome</keyword>
<dbReference type="Proteomes" id="UP000189703">
    <property type="component" value="Unplaced"/>
</dbReference>
<dbReference type="GeneID" id="104592209"/>
<feature type="region of interest" description="Disordered" evidence="1">
    <location>
        <begin position="113"/>
        <end position="149"/>
    </location>
</feature>
<evidence type="ECO:0000313" key="2">
    <source>
        <dbReference type="Proteomes" id="UP000189703"/>
    </source>
</evidence>
<organism evidence="2 3">
    <name type="scientific">Nelumbo nucifera</name>
    <name type="common">Sacred lotus</name>
    <dbReference type="NCBI Taxonomy" id="4432"/>
    <lineage>
        <taxon>Eukaryota</taxon>
        <taxon>Viridiplantae</taxon>
        <taxon>Streptophyta</taxon>
        <taxon>Embryophyta</taxon>
        <taxon>Tracheophyta</taxon>
        <taxon>Spermatophyta</taxon>
        <taxon>Magnoliopsida</taxon>
        <taxon>Proteales</taxon>
        <taxon>Nelumbonaceae</taxon>
        <taxon>Nelumbo</taxon>
    </lineage>
</organism>
<dbReference type="AlphaFoldDB" id="A0A1U7ZEG0"/>